<evidence type="ECO:0000313" key="3">
    <source>
        <dbReference type="Proteomes" id="UP001595453"/>
    </source>
</evidence>
<sequence>MFLDPNWRVLTVGDGDLSFSRALTHFIPATQLVASVLDSETVLREKYQAHAIDDLRALNVPIYFEFNVLDDSCWQQLAQKFDVVIFQFPLIPAFNDQQQFEQNPHSINTLNRILLRTFISASQRFALDSNGPMLSYITSKDVKPYRDWNIEGTLVQGLPYQFLGNSRFHLERFPGYQIRNVDRDKHVKNTSGITYVWSPKPWPEAHQHAPHRPQIPYYFNGNYCTMCRAGEFKGEADIKAHNKSRLHKVAQLHENAWQSYLQQLENN</sequence>
<keyword evidence="3" id="KW-1185">Reference proteome</keyword>
<dbReference type="PANTHER" id="PTHR11538">
    <property type="entry name" value="PHENYLALANYL-TRNA SYNTHETASE"/>
    <property type="match status" value="1"/>
</dbReference>
<organism evidence="2 3">
    <name type="scientific">Pseudoalteromonas fenneropenaei</name>
    <dbReference type="NCBI Taxonomy" id="1737459"/>
    <lineage>
        <taxon>Bacteria</taxon>
        <taxon>Pseudomonadati</taxon>
        <taxon>Pseudomonadota</taxon>
        <taxon>Gammaproteobacteria</taxon>
        <taxon>Alteromonadales</taxon>
        <taxon>Pseudoalteromonadaceae</taxon>
        <taxon>Pseudoalteromonas</taxon>
    </lineage>
</organism>
<feature type="domain" description="25S rRNA (uridine-N(3))-methyltransferase BMT5-like" evidence="1">
    <location>
        <begin position="10"/>
        <end position="179"/>
    </location>
</feature>
<accession>A0ABV7CQE8</accession>
<dbReference type="PANTHER" id="PTHR11538:SF26">
    <property type="entry name" value="FERREDOXIN-FOLD ANTICODON-BINDING DOMAIN-CONTAINING PROTEIN 1"/>
    <property type="match status" value="1"/>
</dbReference>
<comment type="caution">
    <text evidence="2">The sequence shown here is derived from an EMBL/GenBank/DDBJ whole genome shotgun (WGS) entry which is preliminary data.</text>
</comment>
<proteinExistence type="predicted"/>
<dbReference type="EMBL" id="JBHRSD010000047">
    <property type="protein sequence ID" value="MFC3034728.1"/>
    <property type="molecule type" value="Genomic_DNA"/>
</dbReference>
<evidence type="ECO:0000313" key="2">
    <source>
        <dbReference type="EMBL" id="MFC3034728.1"/>
    </source>
</evidence>
<dbReference type="RefSeq" id="WP_377128574.1">
    <property type="nucleotide sequence ID" value="NZ_JBHRSD010000047.1"/>
</dbReference>
<protein>
    <submittedName>
        <fullName evidence="2">Rossmann-like fold-containing protein</fullName>
    </submittedName>
</protein>
<reference evidence="3" key="1">
    <citation type="journal article" date="2019" name="Int. J. Syst. Evol. Microbiol.">
        <title>The Global Catalogue of Microorganisms (GCM) 10K type strain sequencing project: providing services to taxonomists for standard genome sequencing and annotation.</title>
        <authorList>
            <consortium name="The Broad Institute Genomics Platform"/>
            <consortium name="The Broad Institute Genome Sequencing Center for Infectious Disease"/>
            <person name="Wu L."/>
            <person name="Ma J."/>
        </authorList>
    </citation>
    <scope>NUCLEOTIDE SEQUENCE [LARGE SCALE GENOMIC DNA]</scope>
    <source>
        <strain evidence="3">KCTC 42730</strain>
    </source>
</reference>
<gene>
    <name evidence="2" type="ORF">ACFOEE_19670</name>
</gene>
<dbReference type="Proteomes" id="UP001595453">
    <property type="component" value="Unassembled WGS sequence"/>
</dbReference>
<dbReference type="Pfam" id="PF10354">
    <property type="entry name" value="BMT5-like"/>
    <property type="match status" value="1"/>
</dbReference>
<dbReference type="InterPro" id="IPR019446">
    <property type="entry name" value="BMT5-like"/>
</dbReference>
<evidence type="ECO:0000259" key="1">
    <source>
        <dbReference type="Pfam" id="PF10354"/>
    </source>
</evidence>
<name>A0ABV7CQE8_9GAMM</name>